<evidence type="ECO:0000256" key="7">
    <source>
        <dbReference type="ARBA" id="ARBA00022777"/>
    </source>
</evidence>
<feature type="binding site" evidence="10">
    <location>
        <position position="305"/>
    </location>
    <ligand>
        <name>ATP</name>
        <dbReference type="ChEBI" id="CHEBI:30616"/>
    </ligand>
</feature>
<dbReference type="InterPro" id="IPR015824">
    <property type="entry name" value="Phosphoglycerate_kinase_N"/>
</dbReference>
<evidence type="ECO:0000313" key="13">
    <source>
        <dbReference type="Proteomes" id="UP000252147"/>
    </source>
</evidence>
<dbReference type="InterPro" id="IPR036043">
    <property type="entry name" value="Phosphoglycerate_kinase_sf"/>
</dbReference>
<dbReference type="GO" id="GO:0005524">
    <property type="term" value="F:ATP binding"/>
    <property type="evidence" value="ECO:0007669"/>
    <property type="project" value="UniProtKB-KW"/>
</dbReference>
<evidence type="ECO:0000313" key="12">
    <source>
        <dbReference type="EMBL" id="RCL39218.1"/>
    </source>
</evidence>
<comment type="catalytic activity">
    <reaction evidence="1 11">
        <text>(2R)-3-phosphoglycerate + ATP = (2R)-3-phospho-glyceroyl phosphate + ADP</text>
        <dbReference type="Rhea" id="RHEA:14801"/>
        <dbReference type="ChEBI" id="CHEBI:30616"/>
        <dbReference type="ChEBI" id="CHEBI:57604"/>
        <dbReference type="ChEBI" id="CHEBI:58272"/>
        <dbReference type="ChEBI" id="CHEBI:456216"/>
        <dbReference type="EC" id="2.7.2.3"/>
    </reaction>
</comment>
<dbReference type="PANTHER" id="PTHR11406:SF23">
    <property type="entry name" value="PHOSPHOGLYCERATE KINASE 1, CHLOROPLASTIC-RELATED"/>
    <property type="match status" value="1"/>
</dbReference>
<evidence type="ECO:0000256" key="2">
    <source>
        <dbReference type="ARBA" id="ARBA00008982"/>
    </source>
</evidence>
<evidence type="ECO:0000256" key="11">
    <source>
        <dbReference type="RuleBase" id="RU000532"/>
    </source>
</evidence>
<dbReference type="GO" id="GO:0006096">
    <property type="term" value="P:glycolytic process"/>
    <property type="evidence" value="ECO:0007669"/>
    <property type="project" value="InterPro"/>
</dbReference>
<keyword evidence="6" id="KW-0547">Nucleotide-binding</keyword>
<evidence type="ECO:0000256" key="1">
    <source>
        <dbReference type="ARBA" id="ARBA00000642"/>
    </source>
</evidence>
<feature type="binding site" evidence="10">
    <location>
        <position position="192"/>
    </location>
    <ligand>
        <name>ATP</name>
        <dbReference type="ChEBI" id="CHEBI:30616"/>
    </ligand>
</feature>
<evidence type="ECO:0000256" key="3">
    <source>
        <dbReference type="ARBA" id="ARBA00011245"/>
    </source>
</evidence>
<dbReference type="EC" id="2.7.2.3" evidence="4 11"/>
<evidence type="ECO:0000256" key="5">
    <source>
        <dbReference type="ARBA" id="ARBA00022679"/>
    </source>
</evidence>
<dbReference type="GO" id="GO:0004618">
    <property type="term" value="F:phosphoglycerate kinase activity"/>
    <property type="evidence" value="ECO:0007669"/>
    <property type="project" value="UniProtKB-EC"/>
</dbReference>
<dbReference type="PRINTS" id="PR00477">
    <property type="entry name" value="PHGLYCKINASE"/>
</dbReference>
<dbReference type="GO" id="GO:0006094">
    <property type="term" value="P:gluconeogenesis"/>
    <property type="evidence" value="ECO:0007669"/>
    <property type="project" value="TreeGrafter"/>
</dbReference>
<dbReference type="Gene3D" id="3.40.50.1260">
    <property type="entry name" value="Phosphoglycerate kinase, N-terminal domain"/>
    <property type="match status" value="2"/>
</dbReference>
<sequence length="373" mass="40612">MKLKNLVDLELVGKRVGIRVDLNVPIDNGTILNSERLSAALPSILHILKQTDNLCIITHLGRPNEGKYDEQFSIKPIVEWFKKRLNRDIQLCTDFKSLPGSLCFIENIRFFDGESKNSDKLAYEIANSFDIYVMDAFATAHRKAASTYGAIKKSTLACAGILFQNEVENISSALVEGSSLSSIVGGSKVSTKLEVISNLLNKSEKVLVGGGIANTFLKAAGNEIGRSLCEDDMLGIANQMLATGKIVLPRKVMVADSTSDESVEIVSFDSVPQNKMILDIEFNEEVFSKNASEIILWNGPLGIFEIDAFSKGTDSLVSYLSKSNSKVIAGGGETIFAITKFSRIDKFDYVSTAGGAFLEFLGGRELPSIQALN</sequence>
<name>A0A368BPH0_9GAMM</name>
<dbReference type="GO" id="GO:0005829">
    <property type="term" value="C:cytosol"/>
    <property type="evidence" value="ECO:0007669"/>
    <property type="project" value="TreeGrafter"/>
</dbReference>
<evidence type="ECO:0000256" key="8">
    <source>
        <dbReference type="ARBA" id="ARBA00022840"/>
    </source>
</evidence>
<dbReference type="GO" id="GO:0043531">
    <property type="term" value="F:ADP binding"/>
    <property type="evidence" value="ECO:0007669"/>
    <property type="project" value="TreeGrafter"/>
</dbReference>
<organism evidence="12 13">
    <name type="scientific">SAR86 cluster bacterium</name>
    <dbReference type="NCBI Taxonomy" id="2030880"/>
    <lineage>
        <taxon>Bacteria</taxon>
        <taxon>Pseudomonadati</taxon>
        <taxon>Pseudomonadota</taxon>
        <taxon>Gammaproteobacteria</taxon>
        <taxon>SAR86 cluster</taxon>
    </lineage>
</organism>
<feature type="binding site" evidence="9">
    <location>
        <position position="36"/>
    </location>
    <ligand>
        <name>(2R)-3-phosphoglycerate</name>
        <dbReference type="ChEBI" id="CHEBI:58272"/>
    </ligand>
</feature>
<comment type="subunit">
    <text evidence="3">Monomer.</text>
</comment>
<comment type="similarity">
    <text evidence="2 11">Belongs to the phosphoglycerate kinase family.</text>
</comment>
<feature type="binding site" evidence="9">
    <location>
        <begin position="21"/>
        <end position="23"/>
    </location>
    <ligand>
        <name>substrate</name>
    </ligand>
</feature>
<dbReference type="SUPFAM" id="SSF53748">
    <property type="entry name" value="Phosphoglycerate kinase"/>
    <property type="match status" value="1"/>
</dbReference>
<accession>A0A368BPH0</accession>
<keyword evidence="7 11" id="KW-0418">Kinase</keyword>
<proteinExistence type="inferred from homology"/>
<feature type="binding site" evidence="9">
    <location>
        <position position="109"/>
    </location>
    <ligand>
        <name>(2R)-3-phosphoglycerate</name>
        <dbReference type="ChEBI" id="CHEBI:58272"/>
    </ligand>
</feature>
<dbReference type="PANTHER" id="PTHR11406">
    <property type="entry name" value="PHOSPHOGLYCERATE KINASE"/>
    <property type="match status" value="1"/>
</dbReference>
<dbReference type="AlphaFoldDB" id="A0A368BPH0"/>
<dbReference type="PIRSF" id="PIRSF000724">
    <property type="entry name" value="Pgk"/>
    <property type="match status" value="1"/>
</dbReference>
<evidence type="ECO:0000256" key="4">
    <source>
        <dbReference type="ARBA" id="ARBA00013061"/>
    </source>
</evidence>
<dbReference type="Pfam" id="PF00162">
    <property type="entry name" value="PGK"/>
    <property type="match status" value="1"/>
</dbReference>
<reference evidence="12 13" key="1">
    <citation type="journal article" date="2018" name="Microbiome">
        <title>Fine metagenomic profile of the Mediterranean stratified and mixed water columns revealed by assembly and recruitment.</title>
        <authorList>
            <person name="Haro-Moreno J.M."/>
            <person name="Lopez-Perez M."/>
            <person name="De La Torre J.R."/>
            <person name="Picazo A."/>
            <person name="Camacho A."/>
            <person name="Rodriguez-Valera F."/>
        </authorList>
    </citation>
    <scope>NUCLEOTIDE SEQUENCE [LARGE SCALE GENOMIC DNA]</scope>
    <source>
        <strain evidence="12">MED-G83</strain>
    </source>
</reference>
<keyword evidence="5 11" id="KW-0808">Transferase</keyword>
<feature type="binding site" evidence="9">
    <location>
        <begin position="59"/>
        <end position="62"/>
    </location>
    <ligand>
        <name>substrate</name>
    </ligand>
</feature>
<feature type="binding site" evidence="9">
    <location>
        <position position="142"/>
    </location>
    <ligand>
        <name>(2R)-3-phosphoglycerate</name>
        <dbReference type="ChEBI" id="CHEBI:58272"/>
    </ligand>
</feature>
<dbReference type="Proteomes" id="UP000252147">
    <property type="component" value="Unassembled WGS sequence"/>
</dbReference>
<gene>
    <name evidence="12" type="primary">pgk</name>
    <name evidence="12" type="ORF">DBW97_00390</name>
</gene>
<evidence type="ECO:0000256" key="6">
    <source>
        <dbReference type="ARBA" id="ARBA00022741"/>
    </source>
</evidence>
<dbReference type="EMBL" id="QOPD01000001">
    <property type="protein sequence ID" value="RCL39218.1"/>
    <property type="molecule type" value="Genomic_DNA"/>
</dbReference>
<protein>
    <recommendedName>
        <fullName evidence="4 11">Phosphoglycerate kinase</fullName>
        <ecNumber evidence="4 11">2.7.2.3</ecNumber>
    </recommendedName>
</protein>
<dbReference type="InterPro" id="IPR001576">
    <property type="entry name" value="Phosphoglycerate_kinase"/>
</dbReference>
<comment type="caution">
    <text evidence="12">The sequence shown here is derived from an EMBL/GenBank/DDBJ whole genome shotgun (WGS) entry which is preliminary data.</text>
</comment>
<keyword evidence="8 10" id="KW-0067">ATP-binding</keyword>
<evidence type="ECO:0000256" key="10">
    <source>
        <dbReference type="PIRSR" id="PIRSR000724-2"/>
    </source>
</evidence>
<evidence type="ECO:0000256" key="9">
    <source>
        <dbReference type="PIRSR" id="PIRSR000724-1"/>
    </source>
</evidence>